<organism evidence="1 2">
    <name type="scientific">Hermanssonia centrifuga</name>
    <dbReference type="NCBI Taxonomy" id="98765"/>
    <lineage>
        <taxon>Eukaryota</taxon>
        <taxon>Fungi</taxon>
        <taxon>Dikarya</taxon>
        <taxon>Basidiomycota</taxon>
        <taxon>Agaricomycotina</taxon>
        <taxon>Agaricomycetes</taxon>
        <taxon>Polyporales</taxon>
        <taxon>Meruliaceae</taxon>
        <taxon>Hermanssonia</taxon>
    </lineage>
</organism>
<sequence length="425" mass="48990">MPARKHNLKNPQLTFHTVATRRNIALLRIGARFPQELFGRVLHFTHASDGKRTLGQLALTCRYWATKCQPAIFEKIKLQSSKDLDELLVLIESPLSRIASYIKRLQLFQEEPPKPPWIHLVALRLVPKLSLYTDTPMMLFLSKAAISRGFRSIHDALPRVYPSFSSHISYLSLWNARFNSLADLFHLVDEIPPLRELNLRCLTWPATAPDTQPVVLPQRRIPPHLFYVDVSKCTDNLAGIQILTGRRRKVRGETSTLDFDLDREQQHTIYKMMLAMMEGHPDAHCKLRLDKVNYVYNKITVDRTLYYGALLTFILSSDSKHNIEIVAIDIPVYSDNRLEIFSTVCEHLPPLQKLIIGFKSKEDISHYVHKVMNPKLGDLRSVDKVEYAVLGGEYGKYQWLRKLPDSEDWKGSFHPLIFSARNSLL</sequence>
<protein>
    <submittedName>
        <fullName evidence="1">Uncharacterized protein</fullName>
    </submittedName>
</protein>
<evidence type="ECO:0000313" key="2">
    <source>
        <dbReference type="Proteomes" id="UP000186601"/>
    </source>
</evidence>
<reference evidence="1 2" key="1">
    <citation type="submission" date="2018-02" db="EMBL/GenBank/DDBJ databases">
        <title>Genome sequence of the basidiomycete white-rot fungus Phlebia centrifuga.</title>
        <authorList>
            <person name="Granchi Z."/>
            <person name="Peng M."/>
            <person name="de Vries R.P."/>
            <person name="Hilden K."/>
            <person name="Makela M.R."/>
            <person name="Grigoriev I."/>
            <person name="Riley R."/>
        </authorList>
    </citation>
    <scope>NUCLEOTIDE SEQUENCE [LARGE SCALE GENOMIC DNA]</scope>
    <source>
        <strain evidence="1 2">FBCC195</strain>
    </source>
</reference>
<name>A0A2R6RIJ3_9APHY</name>
<gene>
    <name evidence="1" type="ORF">PHLCEN_2v2662</name>
</gene>
<dbReference type="EMBL" id="MLYV02000250">
    <property type="protein sequence ID" value="PSS29847.1"/>
    <property type="molecule type" value="Genomic_DNA"/>
</dbReference>
<accession>A0A2R6RIJ3</accession>
<proteinExistence type="predicted"/>
<dbReference type="AlphaFoldDB" id="A0A2R6RIJ3"/>
<dbReference type="OrthoDB" id="2788229at2759"/>
<comment type="caution">
    <text evidence="1">The sequence shown here is derived from an EMBL/GenBank/DDBJ whole genome shotgun (WGS) entry which is preliminary data.</text>
</comment>
<evidence type="ECO:0000313" key="1">
    <source>
        <dbReference type="EMBL" id="PSS29847.1"/>
    </source>
</evidence>
<dbReference type="Proteomes" id="UP000186601">
    <property type="component" value="Unassembled WGS sequence"/>
</dbReference>
<keyword evidence="2" id="KW-1185">Reference proteome</keyword>